<evidence type="ECO:0000256" key="3">
    <source>
        <dbReference type="PROSITE-ProRule" id="PRU00708"/>
    </source>
</evidence>
<organism evidence="4 5">
    <name type="scientific">Rhododendron williamsianum</name>
    <dbReference type="NCBI Taxonomy" id="262921"/>
    <lineage>
        <taxon>Eukaryota</taxon>
        <taxon>Viridiplantae</taxon>
        <taxon>Streptophyta</taxon>
        <taxon>Embryophyta</taxon>
        <taxon>Tracheophyta</taxon>
        <taxon>Spermatophyta</taxon>
        <taxon>Magnoliopsida</taxon>
        <taxon>eudicotyledons</taxon>
        <taxon>Gunneridae</taxon>
        <taxon>Pentapetalae</taxon>
        <taxon>asterids</taxon>
        <taxon>Ericales</taxon>
        <taxon>Ericaceae</taxon>
        <taxon>Ericoideae</taxon>
        <taxon>Rhodoreae</taxon>
        <taxon>Rhododendron</taxon>
    </lineage>
</organism>
<dbReference type="InterPro" id="IPR011990">
    <property type="entry name" value="TPR-like_helical_dom_sf"/>
</dbReference>
<sequence length="402" mass="45330">MFSVEPFSVSFVHGISPFFLVCLKYFKGHTESKFLNSLHHPVGCNRVKDCCVNTFRSFSSPFENSTVHPSGLENREELSREGCNDHLCELCGWGDADNALLLLARMEAVGFRPNATAYICLITALGNVGRTLEADAILQECYQVIRLYRDNGMWKKAMSIVREIKEMGVSLDKKIYNSIIDTFGKYGDLGEALEVFEKMQEEGIKPDIMTWNLLIKWHCNSGYIDHALELFAKMQEQGLYPDPKIFICSLVVWGSRYGRFEDAEECVNALKVEGIQLSASIFCVLANAYAQQGLCEQTVKVLQLMEAEGIEPNLIMLNVLINAFGVSGGIWRPYLFIIGISPDVVTYGTLMKAFIRAKNLTRWVAVQVPVIFKEMESAGCTPDRKAREMLQNALMVLEQRHI</sequence>
<feature type="repeat" description="PPR" evidence="3">
    <location>
        <begin position="207"/>
        <end position="241"/>
    </location>
</feature>
<evidence type="ECO:0000256" key="1">
    <source>
        <dbReference type="ARBA" id="ARBA00007626"/>
    </source>
</evidence>
<dbReference type="NCBIfam" id="TIGR00756">
    <property type="entry name" value="PPR"/>
    <property type="match status" value="3"/>
</dbReference>
<evidence type="ECO:0000256" key="2">
    <source>
        <dbReference type="ARBA" id="ARBA00022737"/>
    </source>
</evidence>
<dbReference type="InterPro" id="IPR002885">
    <property type="entry name" value="PPR_rpt"/>
</dbReference>
<proteinExistence type="inferred from homology"/>
<dbReference type="Pfam" id="PF13812">
    <property type="entry name" value="PPR_3"/>
    <property type="match status" value="3"/>
</dbReference>
<comment type="similarity">
    <text evidence="1">Belongs to the PPR family. P subfamily.</text>
</comment>
<dbReference type="PANTHER" id="PTHR47447">
    <property type="entry name" value="OS03G0856100 PROTEIN"/>
    <property type="match status" value="1"/>
</dbReference>
<accession>A0A6A4MDQ9</accession>
<reference evidence="4 5" key="1">
    <citation type="journal article" date="2019" name="Genome Biol. Evol.">
        <title>The Rhododendron genome and chromosomal organization provide insight into shared whole-genome duplications across the heath family (Ericaceae).</title>
        <authorList>
            <person name="Soza V.L."/>
            <person name="Lindsley D."/>
            <person name="Waalkes A."/>
            <person name="Ramage E."/>
            <person name="Patwardhan R.P."/>
            <person name="Burton J.N."/>
            <person name="Adey A."/>
            <person name="Kumar A."/>
            <person name="Qiu R."/>
            <person name="Shendure J."/>
            <person name="Hall B."/>
        </authorList>
    </citation>
    <scope>NUCLEOTIDE SEQUENCE [LARGE SCALE GENOMIC DNA]</scope>
    <source>
        <strain evidence="4">RSF 1966-606</strain>
    </source>
</reference>
<feature type="non-terminal residue" evidence="4">
    <location>
        <position position="1"/>
    </location>
</feature>
<dbReference type="Proteomes" id="UP000428333">
    <property type="component" value="Linkage Group LG02"/>
</dbReference>
<name>A0A6A4MDQ9_9ERIC</name>
<gene>
    <name evidence="4" type="ORF">C3L33_03446</name>
</gene>
<evidence type="ECO:0000313" key="5">
    <source>
        <dbReference type="Proteomes" id="UP000428333"/>
    </source>
</evidence>
<dbReference type="PANTHER" id="PTHR47447:SF24">
    <property type="entry name" value="PENTATRICOPEPTIDE REPEAT-CONTAINING PROTEIN"/>
    <property type="match status" value="1"/>
</dbReference>
<dbReference type="AlphaFoldDB" id="A0A6A4MDQ9"/>
<keyword evidence="5" id="KW-1185">Reference proteome</keyword>
<feature type="repeat" description="PPR" evidence="3">
    <location>
        <begin position="343"/>
        <end position="382"/>
    </location>
</feature>
<dbReference type="Gene3D" id="1.25.40.10">
    <property type="entry name" value="Tetratricopeptide repeat domain"/>
    <property type="match status" value="4"/>
</dbReference>
<feature type="repeat" description="PPR" evidence="3">
    <location>
        <begin position="278"/>
        <end position="312"/>
    </location>
</feature>
<dbReference type="PROSITE" id="PS51375">
    <property type="entry name" value="PPR"/>
    <property type="match status" value="4"/>
</dbReference>
<dbReference type="SUPFAM" id="SSF48452">
    <property type="entry name" value="TPR-like"/>
    <property type="match status" value="1"/>
</dbReference>
<evidence type="ECO:0000313" key="4">
    <source>
        <dbReference type="EMBL" id="KAE9464647.1"/>
    </source>
</evidence>
<dbReference type="OrthoDB" id="185373at2759"/>
<keyword evidence="2" id="KW-0677">Repeat</keyword>
<evidence type="ECO:0008006" key="6">
    <source>
        <dbReference type="Google" id="ProtNLM"/>
    </source>
</evidence>
<dbReference type="EMBL" id="QEFC01000329">
    <property type="protein sequence ID" value="KAE9464647.1"/>
    <property type="molecule type" value="Genomic_DNA"/>
</dbReference>
<protein>
    <recommendedName>
        <fullName evidence="6">Pentacotripeptide-repeat region of PRORP domain-containing protein</fullName>
    </recommendedName>
</protein>
<comment type="caution">
    <text evidence="4">The sequence shown here is derived from an EMBL/GenBank/DDBJ whole genome shotgun (WGS) entry which is preliminary data.</text>
</comment>
<feature type="repeat" description="PPR" evidence="3">
    <location>
        <begin position="172"/>
        <end position="206"/>
    </location>
</feature>